<dbReference type="STRING" id="1186196.SAMN04489841_1397"/>
<reference evidence="2" key="1">
    <citation type="submission" date="2016-10" db="EMBL/GenBank/DDBJ databases">
        <authorList>
            <person name="Varghese N."/>
            <person name="Submissions S."/>
        </authorList>
    </citation>
    <scope>NUCLEOTIDE SEQUENCE [LARGE SCALE GENOMIC DNA]</scope>
    <source>
        <strain evidence="2">DSM 25055</strain>
    </source>
</reference>
<evidence type="ECO:0000313" key="1">
    <source>
        <dbReference type="EMBL" id="SEQ29805.1"/>
    </source>
</evidence>
<dbReference type="Proteomes" id="UP000199114">
    <property type="component" value="Unassembled WGS sequence"/>
</dbReference>
<gene>
    <name evidence="1" type="ORF">SAMN04489841_1397</name>
</gene>
<dbReference type="OrthoDB" id="351100at2157"/>
<keyword evidence="2" id="KW-1185">Reference proteome</keyword>
<sequence>MSDYEWTCPGCKRTFHEMLDNMRDWSGTFEIPGDNDGTKEVDLLCDDCHREFVRE</sequence>
<evidence type="ECO:0000313" key="2">
    <source>
        <dbReference type="Proteomes" id="UP000199114"/>
    </source>
</evidence>
<protein>
    <submittedName>
        <fullName evidence="1">Adenylate kinase, active site lid</fullName>
    </submittedName>
</protein>
<dbReference type="GO" id="GO:0016301">
    <property type="term" value="F:kinase activity"/>
    <property type="evidence" value="ECO:0007669"/>
    <property type="project" value="UniProtKB-KW"/>
</dbReference>
<dbReference type="EMBL" id="FOFD01000002">
    <property type="protein sequence ID" value="SEQ29805.1"/>
    <property type="molecule type" value="Genomic_DNA"/>
</dbReference>
<proteinExistence type="predicted"/>
<accession>A0A1H9EVX3</accession>
<name>A0A1H9EVX3_9EURY</name>
<keyword evidence="1" id="KW-0808">Transferase</keyword>
<dbReference type="AlphaFoldDB" id="A0A1H9EVX3"/>
<dbReference type="RefSeq" id="WP_175480066.1">
    <property type="nucleotide sequence ID" value="NZ_FOFD01000002.1"/>
</dbReference>
<organism evidence="1 2">
    <name type="scientific">Natrinema salaciae</name>
    <dbReference type="NCBI Taxonomy" id="1186196"/>
    <lineage>
        <taxon>Archaea</taxon>
        <taxon>Methanobacteriati</taxon>
        <taxon>Methanobacteriota</taxon>
        <taxon>Stenosarchaea group</taxon>
        <taxon>Halobacteria</taxon>
        <taxon>Halobacteriales</taxon>
        <taxon>Natrialbaceae</taxon>
        <taxon>Natrinema</taxon>
    </lineage>
</organism>
<keyword evidence="1" id="KW-0418">Kinase</keyword>